<organism evidence="5 6">
    <name type="scientific">Paenibacillus eucommiae</name>
    <dbReference type="NCBI Taxonomy" id="1355755"/>
    <lineage>
        <taxon>Bacteria</taxon>
        <taxon>Bacillati</taxon>
        <taxon>Bacillota</taxon>
        <taxon>Bacilli</taxon>
        <taxon>Bacillales</taxon>
        <taxon>Paenibacillaceae</taxon>
        <taxon>Paenibacillus</taxon>
    </lineage>
</organism>
<sequence length="285" mass="32624">MYLREYAIVNMTRNLVEETGGGTHPFHEILYIFEGSASLQWMGRDYLFTSPALFLLPPNTPHLLTKHSGTCLFSYIELDMQNTSEFPAIEQISRWNALQCDKNPEQPELAPIYQVAANLLGSLQPNNPYKAIAADILLLDTQKLLMLVNCFLQVQQPSSDMPSGSRFPRDQAEGQERIHNIMRFMESNYREPLTVNRLAAQAHLEVSYFIRSFHKIAGRTPLQYLHDLRLNTASSLLSSTKMPILEISDAVGFQSIHYFSRLFKQRYGVSPSLWRTKKEQEALIP</sequence>
<dbReference type="InterPro" id="IPR018060">
    <property type="entry name" value="HTH_AraC"/>
</dbReference>
<feature type="domain" description="HTH araC/xylS-type" evidence="4">
    <location>
        <begin position="179"/>
        <end position="277"/>
    </location>
</feature>
<dbReference type="Pfam" id="PF02311">
    <property type="entry name" value="AraC_binding"/>
    <property type="match status" value="1"/>
</dbReference>
<keyword evidence="2" id="KW-0238">DNA-binding</keyword>
<dbReference type="PRINTS" id="PR00032">
    <property type="entry name" value="HTHARAC"/>
</dbReference>
<dbReference type="PANTHER" id="PTHR43280">
    <property type="entry name" value="ARAC-FAMILY TRANSCRIPTIONAL REGULATOR"/>
    <property type="match status" value="1"/>
</dbReference>
<dbReference type="InterPro" id="IPR003313">
    <property type="entry name" value="AraC-bd"/>
</dbReference>
<dbReference type="Pfam" id="PF12833">
    <property type="entry name" value="HTH_18"/>
    <property type="match status" value="1"/>
</dbReference>
<dbReference type="InterPro" id="IPR014710">
    <property type="entry name" value="RmlC-like_jellyroll"/>
</dbReference>
<gene>
    <name evidence="5" type="ORF">J2Z66_007611</name>
</gene>
<reference evidence="5 6" key="1">
    <citation type="submission" date="2021-03" db="EMBL/GenBank/DDBJ databases">
        <title>Genomic Encyclopedia of Type Strains, Phase IV (KMG-IV): sequencing the most valuable type-strain genomes for metagenomic binning, comparative biology and taxonomic classification.</title>
        <authorList>
            <person name="Goeker M."/>
        </authorList>
    </citation>
    <scope>NUCLEOTIDE SEQUENCE [LARGE SCALE GENOMIC DNA]</scope>
    <source>
        <strain evidence="5 6">DSM 26048</strain>
    </source>
</reference>
<name>A0ABS4JB52_9BACL</name>
<dbReference type="PROSITE" id="PS01124">
    <property type="entry name" value="HTH_ARAC_FAMILY_2"/>
    <property type="match status" value="1"/>
</dbReference>
<evidence type="ECO:0000313" key="5">
    <source>
        <dbReference type="EMBL" id="MBP1995969.1"/>
    </source>
</evidence>
<dbReference type="RefSeq" id="WP_209977977.1">
    <property type="nucleotide sequence ID" value="NZ_JAGGLB010000041.1"/>
</dbReference>
<protein>
    <submittedName>
        <fullName evidence="5">AraC-like DNA-binding protein</fullName>
    </submittedName>
</protein>
<dbReference type="PROSITE" id="PS00041">
    <property type="entry name" value="HTH_ARAC_FAMILY_1"/>
    <property type="match status" value="1"/>
</dbReference>
<evidence type="ECO:0000256" key="1">
    <source>
        <dbReference type="ARBA" id="ARBA00023015"/>
    </source>
</evidence>
<dbReference type="SMART" id="SM00342">
    <property type="entry name" value="HTH_ARAC"/>
    <property type="match status" value="1"/>
</dbReference>
<accession>A0ABS4JB52</accession>
<keyword evidence="3" id="KW-0804">Transcription</keyword>
<dbReference type="Gene3D" id="1.10.10.60">
    <property type="entry name" value="Homeodomain-like"/>
    <property type="match status" value="2"/>
</dbReference>
<dbReference type="InterPro" id="IPR018062">
    <property type="entry name" value="HTH_AraC-typ_CS"/>
</dbReference>
<dbReference type="SUPFAM" id="SSF46689">
    <property type="entry name" value="Homeodomain-like"/>
    <property type="match status" value="2"/>
</dbReference>
<dbReference type="InterPro" id="IPR037923">
    <property type="entry name" value="HTH-like"/>
</dbReference>
<dbReference type="InterPro" id="IPR020449">
    <property type="entry name" value="Tscrpt_reg_AraC-type_HTH"/>
</dbReference>
<evidence type="ECO:0000259" key="4">
    <source>
        <dbReference type="PROSITE" id="PS01124"/>
    </source>
</evidence>
<dbReference type="PANTHER" id="PTHR43280:SF2">
    <property type="entry name" value="HTH-TYPE TRANSCRIPTIONAL REGULATOR EXSA"/>
    <property type="match status" value="1"/>
</dbReference>
<evidence type="ECO:0000313" key="6">
    <source>
        <dbReference type="Proteomes" id="UP001519287"/>
    </source>
</evidence>
<dbReference type="SUPFAM" id="SSF51215">
    <property type="entry name" value="Regulatory protein AraC"/>
    <property type="match status" value="1"/>
</dbReference>
<dbReference type="EMBL" id="JAGGLB010000041">
    <property type="protein sequence ID" value="MBP1995969.1"/>
    <property type="molecule type" value="Genomic_DNA"/>
</dbReference>
<dbReference type="InterPro" id="IPR009057">
    <property type="entry name" value="Homeodomain-like_sf"/>
</dbReference>
<keyword evidence="1" id="KW-0805">Transcription regulation</keyword>
<dbReference type="Proteomes" id="UP001519287">
    <property type="component" value="Unassembled WGS sequence"/>
</dbReference>
<dbReference type="Gene3D" id="2.60.120.10">
    <property type="entry name" value="Jelly Rolls"/>
    <property type="match status" value="1"/>
</dbReference>
<keyword evidence="6" id="KW-1185">Reference proteome</keyword>
<comment type="caution">
    <text evidence="5">The sequence shown here is derived from an EMBL/GenBank/DDBJ whole genome shotgun (WGS) entry which is preliminary data.</text>
</comment>
<proteinExistence type="predicted"/>
<evidence type="ECO:0000256" key="2">
    <source>
        <dbReference type="ARBA" id="ARBA00023125"/>
    </source>
</evidence>
<evidence type="ECO:0000256" key="3">
    <source>
        <dbReference type="ARBA" id="ARBA00023163"/>
    </source>
</evidence>